<evidence type="ECO:0000256" key="1">
    <source>
        <dbReference type="SAM" id="Phobius"/>
    </source>
</evidence>
<dbReference type="AlphaFoldDB" id="A0A5B7Y301"/>
<dbReference type="Proteomes" id="UP000307074">
    <property type="component" value="Chromosome"/>
</dbReference>
<keyword evidence="1" id="KW-0472">Membrane</keyword>
<feature type="transmembrane region" description="Helical" evidence="1">
    <location>
        <begin position="7"/>
        <end position="33"/>
    </location>
</feature>
<organism evidence="2 3">
    <name type="scientific">Levilactobacillus brevis</name>
    <name type="common">Lactobacillus brevis</name>
    <dbReference type="NCBI Taxonomy" id="1580"/>
    <lineage>
        <taxon>Bacteria</taxon>
        <taxon>Bacillati</taxon>
        <taxon>Bacillota</taxon>
        <taxon>Bacilli</taxon>
        <taxon>Lactobacillales</taxon>
        <taxon>Lactobacillaceae</taxon>
        <taxon>Levilactobacillus</taxon>
    </lineage>
</organism>
<proteinExistence type="predicted"/>
<keyword evidence="1" id="KW-0812">Transmembrane</keyword>
<evidence type="ECO:0000313" key="2">
    <source>
        <dbReference type="EMBL" id="QCZ54385.1"/>
    </source>
</evidence>
<feature type="transmembrane region" description="Helical" evidence="1">
    <location>
        <begin position="95"/>
        <end position="117"/>
    </location>
</feature>
<protein>
    <submittedName>
        <fullName evidence="2">Uncharacterized protein</fullName>
    </submittedName>
</protein>
<feature type="transmembrane region" description="Helical" evidence="1">
    <location>
        <begin position="39"/>
        <end position="61"/>
    </location>
</feature>
<reference evidence="2 3" key="1">
    <citation type="submission" date="2018-07" db="EMBL/GenBank/DDBJ databases">
        <authorList>
            <person name="Feyereisen M."/>
        </authorList>
    </citation>
    <scope>NUCLEOTIDE SEQUENCE [LARGE SCALE GENOMIC DNA]</scope>
    <source>
        <strain evidence="2 3">UCCLBBS449</strain>
    </source>
</reference>
<keyword evidence="1" id="KW-1133">Transmembrane helix</keyword>
<sequence>MHQKNIFVILGCCGLPFVLYDLVCLAGMSYAFLTDGLTFLGSFLYTLLLILPVFLYVLIFFYMSIGKLIFKTLWLCGALILIVYIDYFIVRGDGLSILFIIYVLVYMSTSMVISYLLKRYVDRQ</sequence>
<feature type="transmembrane region" description="Helical" evidence="1">
    <location>
        <begin position="68"/>
        <end position="89"/>
    </location>
</feature>
<evidence type="ECO:0000313" key="3">
    <source>
        <dbReference type="Proteomes" id="UP000307074"/>
    </source>
</evidence>
<dbReference type="EMBL" id="CP031198">
    <property type="protein sequence ID" value="QCZ54385.1"/>
    <property type="molecule type" value="Genomic_DNA"/>
</dbReference>
<gene>
    <name evidence="2" type="ORF">UCCLBBS449_2483</name>
</gene>
<name>A0A5B7Y301_LEVBR</name>
<accession>A0A5B7Y301</accession>